<sequence>MTSRSKSILAAALKNYNAQTNADTMVPATSGLGLCTESDSDAEPFSPDVSEYSPSSESDDTDADANEVLDGMEETPTRTKQPRKRLRQPEKWKRNISKIKRQHGEAYISSRKKFVPGACMRDACTLTCRKKCYQKFSYEERLSIFRRYYDLETYERKRDFIHTNTEKIDKKVATQQASRRNFTVIFYLRKEKTNEKVKVCKTMFLNTFGIRKGVVDIAMTKRTKENTSESDKRGRHIKKQTTHEIVSSVRNHIESFPVVESHYCRSDSKRKYLDPSLNINVMYEMDKQSRQEHNLDVAKPCAYRKIFSEEYNLGFHRPKKDQCRIYWKSYVDSTLTVRKEDINGEAVSWQKMCWLNFTKERPFVIRFKQKNFKEEFRSLDCTKRTRNKSDFRVVERKPLYVEALPISKEKYIDLNSLFTSVPPAISSEYKSFYENIPHKENTKSKKLQESQGSGSESD</sequence>
<evidence type="ECO:0000256" key="1">
    <source>
        <dbReference type="SAM" id="MobiDB-lite"/>
    </source>
</evidence>
<gene>
    <name evidence="2" type="ORF">RI129_006196</name>
</gene>
<feature type="compositionally biased region" description="Acidic residues" evidence="1">
    <location>
        <begin position="57"/>
        <end position="73"/>
    </location>
</feature>
<dbReference type="PANTHER" id="PTHR10773:SF19">
    <property type="match status" value="1"/>
</dbReference>
<dbReference type="Proteomes" id="UP001329430">
    <property type="component" value="Chromosome 4"/>
</dbReference>
<comment type="caution">
    <text evidence="2">The sequence shown here is derived from an EMBL/GenBank/DDBJ whole genome shotgun (WGS) entry which is preliminary data.</text>
</comment>
<name>A0AAN7VGT7_9COLE</name>
<proteinExistence type="predicted"/>
<evidence type="ECO:0000313" key="2">
    <source>
        <dbReference type="EMBL" id="KAK5644896.1"/>
    </source>
</evidence>
<dbReference type="AlphaFoldDB" id="A0AAN7VGT7"/>
<dbReference type="EMBL" id="JAVRBK010000004">
    <property type="protein sequence ID" value="KAK5644896.1"/>
    <property type="molecule type" value="Genomic_DNA"/>
</dbReference>
<feature type="region of interest" description="Disordered" evidence="1">
    <location>
        <begin position="33"/>
        <end position="90"/>
    </location>
</feature>
<organism evidence="2 3">
    <name type="scientific">Pyrocoelia pectoralis</name>
    <dbReference type="NCBI Taxonomy" id="417401"/>
    <lineage>
        <taxon>Eukaryota</taxon>
        <taxon>Metazoa</taxon>
        <taxon>Ecdysozoa</taxon>
        <taxon>Arthropoda</taxon>
        <taxon>Hexapoda</taxon>
        <taxon>Insecta</taxon>
        <taxon>Pterygota</taxon>
        <taxon>Neoptera</taxon>
        <taxon>Endopterygota</taxon>
        <taxon>Coleoptera</taxon>
        <taxon>Polyphaga</taxon>
        <taxon>Elateriformia</taxon>
        <taxon>Elateroidea</taxon>
        <taxon>Lampyridae</taxon>
        <taxon>Lampyrinae</taxon>
        <taxon>Pyrocoelia</taxon>
    </lineage>
</organism>
<protein>
    <submittedName>
        <fullName evidence="2">Uncharacterized protein</fullName>
    </submittedName>
</protein>
<evidence type="ECO:0000313" key="3">
    <source>
        <dbReference type="Proteomes" id="UP001329430"/>
    </source>
</evidence>
<accession>A0AAN7VGT7</accession>
<keyword evidence="3" id="KW-1185">Reference proteome</keyword>
<dbReference type="PANTHER" id="PTHR10773">
    <property type="entry name" value="DNA-DIRECTED RNA POLYMERASES I, II, AND III SUBUNIT RPABC2"/>
    <property type="match status" value="1"/>
</dbReference>
<reference evidence="2 3" key="1">
    <citation type="journal article" date="2024" name="Insects">
        <title>An Improved Chromosome-Level Genome Assembly of the Firefly Pyrocoelia pectoralis.</title>
        <authorList>
            <person name="Fu X."/>
            <person name="Meyer-Rochow V.B."/>
            <person name="Ballantyne L."/>
            <person name="Zhu X."/>
        </authorList>
    </citation>
    <scope>NUCLEOTIDE SEQUENCE [LARGE SCALE GENOMIC DNA]</scope>
    <source>
        <strain evidence="2">XCY_ONT2</strain>
    </source>
</reference>